<protein>
    <submittedName>
        <fullName evidence="1">Uncharacterized protein</fullName>
    </submittedName>
</protein>
<dbReference type="EMBL" id="BPLR01000255">
    <property type="protein sequence ID" value="GIY93293.1"/>
    <property type="molecule type" value="Genomic_DNA"/>
</dbReference>
<accession>A0AAV4XFX2</accession>
<evidence type="ECO:0000313" key="2">
    <source>
        <dbReference type="Proteomes" id="UP001054945"/>
    </source>
</evidence>
<organism evidence="1 2">
    <name type="scientific">Caerostris extrusa</name>
    <name type="common">Bark spider</name>
    <name type="synonym">Caerostris bankana</name>
    <dbReference type="NCBI Taxonomy" id="172846"/>
    <lineage>
        <taxon>Eukaryota</taxon>
        <taxon>Metazoa</taxon>
        <taxon>Ecdysozoa</taxon>
        <taxon>Arthropoda</taxon>
        <taxon>Chelicerata</taxon>
        <taxon>Arachnida</taxon>
        <taxon>Araneae</taxon>
        <taxon>Araneomorphae</taxon>
        <taxon>Entelegynae</taxon>
        <taxon>Araneoidea</taxon>
        <taxon>Araneidae</taxon>
        <taxon>Caerostris</taxon>
    </lineage>
</organism>
<name>A0AAV4XFX2_CAEEX</name>
<comment type="caution">
    <text evidence="1">The sequence shown here is derived from an EMBL/GenBank/DDBJ whole genome shotgun (WGS) entry which is preliminary data.</text>
</comment>
<dbReference type="Proteomes" id="UP001054945">
    <property type="component" value="Unassembled WGS sequence"/>
</dbReference>
<dbReference type="AlphaFoldDB" id="A0AAV4XFX2"/>
<keyword evidence="2" id="KW-1185">Reference proteome</keyword>
<gene>
    <name evidence="1" type="ORF">CEXT_436861</name>
</gene>
<proteinExistence type="predicted"/>
<sequence length="138" mass="15798">MSKNTGQKAPWSPKSNESVPNFYRRLISLDARRHSGKGQGRWKNQFFPSTPVHANEQEEHRAEGSLVSLKSNESVPNCYRHIVSLDAKTTQWKVHANEQQEHRAKGSLVSLKSNESVPNCYRRIVSLDARRRSEKVCL</sequence>
<evidence type="ECO:0000313" key="1">
    <source>
        <dbReference type="EMBL" id="GIY93293.1"/>
    </source>
</evidence>
<reference evidence="1 2" key="1">
    <citation type="submission" date="2021-06" db="EMBL/GenBank/DDBJ databases">
        <title>Caerostris extrusa draft genome.</title>
        <authorList>
            <person name="Kono N."/>
            <person name="Arakawa K."/>
        </authorList>
    </citation>
    <scope>NUCLEOTIDE SEQUENCE [LARGE SCALE GENOMIC DNA]</scope>
</reference>